<gene>
    <name evidence="2" type="ORF">BEK98_01850</name>
</gene>
<protein>
    <submittedName>
        <fullName evidence="2">Uncharacterized protein</fullName>
    </submittedName>
</protein>
<name>A0A233SWD2_STRDA</name>
<keyword evidence="3" id="KW-1185">Reference proteome</keyword>
<evidence type="ECO:0000313" key="3">
    <source>
        <dbReference type="Proteomes" id="UP000215483"/>
    </source>
</evidence>
<proteinExistence type="predicted"/>
<reference evidence="2 3" key="1">
    <citation type="submission" date="2016-07" db="EMBL/GenBank/DDBJ databases">
        <title>Draft genome of Streptomyces diastatochromogenes.</title>
        <authorList>
            <person name="Podduturi R."/>
            <person name="Lukassen M.B."/>
            <person name="Clausen N."/>
            <person name="Nielsen J.L."/>
            <person name="Jorgensen N.O."/>
        </authorList>
    </citation>
    <scope>NUCLEOTIDE SEQUENCE [LARGE SCALE GENOMIC DNA]</scope>
    <source>
        <strain evidence="2 3">DSM 40608</strain>
    </source>
</reference>
<dbReference type="EMBL" id="MCGQ01000004">
    <property type="protein sequence ID" value="OXY99964.1"/>
    <property type="molecule type" value="Genomic_DNA"/>
</dbReference>
<comment type="caution">
    <text evidence="2">The sequence shown here is derived from an EMBL/GenBank/DDBJ whole genome shotgun (WGS) entry which is preliminary data.</text>
</comment>
<evidence type="ECO:0000313" key="2">
    <source>
        <dbReference type="EMBL" id="OXY99964.1"/>
    </source>
</evidence>
<sequence>MVELTVTRWKRHGRDRLYANLPDGTAVGWADCKTGRITVLLRQYEEAVIATLQRHLVSLEHTPARGPMSPSQASGLLPPLRADDDHAENPPGKVLQERLATESAGLPTRAVGPASPASRCRGLVA</sequence>
<evidence type="ECO:0000256" key="1">
    <source>
        <dbReference type="SAM" id="MobiDB-lite"/>
    </source>
</evidence>
<dbReference type="AlphaFoldDB" id="A0A233SWD2"/>
<dbReference type="Proteomes" id="UP000215483">
    <property type="component" value="Unassembled WGS sequence"/>
</dbReference>
<organism evidence="2 3">
    <name type="scientific">Streptomyces diastatochromogenes</name>
    <dbReference type="NCBI Taxonomy" id="42236"/>
    <lineage>
        <taxon>Bacteria</taxon>
        <taxon>Bacillati</taxon>
        <taxon>Actinomycetota</taxon>
        <taxon>Actinomycetes</taxon>
        <taxon>Kitasatosporales</taxon>
        <taxon>Streptomycetaceae</taxon>
        <taxon>Streptomyces</taxon>
    </lineage>
</organism>
<accession>A0A233SWD2</accession>
<feature type="region of interest" description="Disordered" evidence="1">
    <location>
        <begin position="61"/>
        <end position="125"/>
    </location>
</feature>